<comment type="caution">
    <text evidence="2">The sequence shown here is derived from an EMBL/GenBank/DDBJ whole genome shotgun (WGS) entry which is preliminary data.</text>
</comment>
<keyword evidence="3" id="KW-1185">Reference proteome</keyword>
<feature type="transmembrane region" description="Helical" evidence="1">
    <location>
        <begin position="62"/>
        <end position="83"/>
    </location>
</feature>
<dbReference type="Proteomes" id="UP001151760">
    <property type="component" value="Unassembled WGS sequence"/>
</dbReference>
<protein>
    <submittedName>
        <fullName evidence="2">Uncharacterized protein</fullName>
    </submittedName>
</protein>
<sequence>MTLAYHNKLATYERDILARVFLVYLGVYKVPSRSTYYFALALNHRTFPLSSGSVLFSRCAKLTKAILLKASACLFWLLGTYVIENDLKRVIKSFALLKYSCIASSFA</sequence>
<feature type="transmembrane region" description="Helical" evidence="1">
    <location>
        <begin position="21"/>
        <end position="42"/>
    </location>
</feature>
<keyword evidence="1" id="KW-0472">Membrane</keyword>
<accession>A0ABQ5GVA0</accession>
<gene>
    <name evidence="2" type="ORF">Tco_1053493</name>
</gene>
<reference evidence="2" key="1">
    <citation type="journal article" date="2022" name="Int. J. Mol. Sci.">
        <title>Draft Genome of Tanacetum Coccineum: Genomic Comparison of Closely Related Tanacetum-Family Plants.</title>
        <authorList>
            <person name="Yamashiro T."/>
            <person name="Shiraishi A."/>
            <person name="Nakayama K."/>
            <person name="Satake H."/>
        </authorList>
    </citation>
    <scope>NUCLEOTIDE SEQUENCE</scope>
</reference>
<keyword evidence="1" id="KW-1133">Transmembrane helix</keyword>
<dbReference type="EMBL" id="BQNB010018872">
    <property type="protein sequence ID" value="GJT79151.1"/>
    <property type="molecule type" value="Genomic_DNA"/>
</dbReference>
<proteinExistence type="predicted"/>
<organism evidence="2 3">
    <name type="scientific">Tanacetum coccineum</name>
    <dbReference type="NCBI Taxonomy" id="301880"/>
    <lineage>
        <taxon>Eukaryota</taxon>
        <taxon>Viridiplantae</taxon>
        <taxon>Streptophyta</taxon>
        <taxon>Embryophyta</taxon>
        <taxon>Tracheophyta</taxon>
        <taxon>Spermatophyta</taxon>
        <taxon>Magnoliopsida</taxon>
        <taxon>eudicotyledons</taxon>
        <taxon>Gunneridae</taxon>
        <taxon>Pentapetalae</taxon>
        <taxon>asterids</taxon>
        <taxon>campanulids</taxon>
        <taxon>Asterales</taxon>
        <taxon>Asteraceae</taxon>
        <taxon>Asteroideae</taxon>
        <taxon>Anthemideae</taxon>
        <taxon>Anthemidinae</taxon>
        <taxon>Tanacetum</taxon>
    </lineage>
</organism>
<name>A0ABQ5GVA0_9ASTR</name>
<evidence type="ECO:0000313" key="2">
    <source>
        <dbReference type="EMBL" id="GJT79151.1"/>
    </source>
</evidence>
<evidence type="ECO:0000313" key="3">
    <source>
        <dbReference type="Proteomes" id="UP001151760"/>
    </source>
</evidence>
<reference evidence="2" key="2">
    <citation type="submission" date="2022-01" db="EMBL/GenBank/DDBJ databases">
        <authorList>
            <person name="Yamashiro T."/>
            <person name="Shiraishi A."/>
            <person name="Satake H."/>
            <person name="Nakayama K."/>
        </authorList>
    </citation>
    <scope>NUCLEOTIDE SEQUENCE</scope>
</reference>
<evidence type="ECO:0000256" key="1">
    <source>
        <dbReference type="SAM" id="Phobius"/>
    </source>
</evidence>
<keyword evidence="1" id="KW-0812">Transmembrane</keyword>